<dbReference type="Pfam" id="PF18029">
    <property type="entry name" value="Glyoxalase_6"/>
    <property type="match status" value="1"/>
</dbReference>
<reference evidence="2 3" key="1">
    <citation type="submission" date="2019-03" db="EMBL/GenBank/DDBJ databases">
        <title>Glutamicibacter sp. LJH19 genome.</title>
        <authorList>
            <person name="Sinai Borker S."/>
            <person name="Kumar R."/>
        </authorList>
    </citation>
    <scope>NUCLEOTIDE SEQUENCE [LARGE SCALE GENOMIC DNA]</scope>
    <source>
        <strain evidence="2 3">LJH19</strain>
    </source>
</reference>
<dbReference type="AlphaFoldDB" id="A0A4Y8U287"/>
<dbReference type="SUPFAM" id="SSF54593">
    <property type="entry name" value="Glyoxalase/Bleomycin resistance protein/Dihydroxybiphenyl dioxygenase"/>
    <property type="match status" value="1"/>
</dbReference>
<dbReference type="Gene3D" id="3.10.180.10">
    <property type="entry name" value="2,3-Dihydroxybiphenyl 1,2-Dioxygenase, domain 1"/>
    <property type="match status" value="1"/>
</dbReference>
<dbReference type="PROSITE" id="PS51819">
    <property type="entry name" value="VOC"/>
    <property type="match status" value="1"/>
</dbReference>
<organism evidence="2 3">
    <name type="scientific">Glutamicibacter arilaitensis</name>
    <dbReference type="NCBI Taxonomy" id="256701"/>
    <lineage>
        <taxon>Bacteria</taxon>
        <taxon>Bacillati</taxon>
        <taxon>Actinomycetota</taxon>
        <taxon>Actinomycetes</taxon>
        <taxon>Micrococcales</taxon>
        <taxon>Micrococcaceae</taxon>
        <taxon>Glutamicibacter</taxon>
    </lineage>
</organism>
<dbReference type="InterPro" id="IPR037523">
    <property type="entry name" value="VOC_core"/>
</dbReference>
<dbReference type="Proteomes" id="UP000297638">
    <property type="component" value="Unassembled WGS sequence"/>
</dbReference>
<protein>
    <submittedName>
        <fullName evidence="2">VOC family protein</fullName>
    </submittedName>
</protein>
<comment type="caution">
    <text evidence="2">The sequence shown here is derived from an EMBL/GenBank/DDBJ whole genome shotgun (WGS) entry which is preliminary data.</text>
</comment>
<dbReference type="EMBL" id="SPDS01000001">
    <property type="protein sequence ID" value="TFH57819.1"/>
    <property type="molecule type" value="Genomic_DNA"/>
</dbReference>
<name>A0A4Y8U287_9MICC</name>
<evidence type="ECO:0000313" key="2">
    <source>
        <dbReference type="EMBL" id="TFH57819.1"/>
    </source>
</evidence>
<evidence type="ECO:0000259" key="1">
    <source>
        <dbReference type="PROSITE" id="PS51819"/>
    </source>
</evidence>
<accession>A0A4Y8U287</accession>
<gene>
    <name evidence="2" type="ORF">EXY26_12005</name>
</gene>
<dbReference type="InterPro" id="IPR041581">
    <property type="entry name" value="Glyoxalase_6"/>
</dbReference>
<dbReference type="InterPro" id="IPR029068">
    <property type="entry name" value="Glyas_Bleomycin-R_OHBP_Dase"/>
</dbReference>
<evidence type="ECO:0000313" key="3">
    <source>
        <dbReference type="Proteomes" id="UP000297638"/>
    </source>
</evidence>
<sequence length="116" mass="12455">MFTGMLGNCTVSDVARAEHWYARLFGRAPDARPMDGLIEWHLAPGFGLQVYAEPERAGHSTVVLEVADLDAQAERLLESGIEHQGPQPGGGARILQLQDPDGNRVVLAAPLAGLSR</sequence>
<proteinExistence type="predicted"/>
<feature type="domain" description="VOC" evidence="1">
    <location>
        <begin position="2"/>
        <end position="110"/>
    </location>
</feature>